<sequence length="411" mass="46988">MLKKLFIFLLFLIVLSGCSLKSKPLIIAVMAPEMEDSIKNLYAENYDYDIEIKSILPSVDAINGNWVELDKVIDNFLINNKDVDIVYGFTPDYLKGLVEKGDLKNLSTSMDESVLEKIAPAILEPIKQAGKGDVYAVAPYFNNYVLVYNKRIFEQVEVEKPSNSMTWQEISKLATEVQEKSNYKGIALGFPSSDRQFYFLYQSINDPVDYFENKDGKAIVNTTITKKYWKLFADMYKDNSKATGEEFMNGKVSMALLPLGQLIDSEFLKFYADLDKSNWGIVEMPVFEENKGGLAFTDSLFSISKYSDNDEAIKFLEYIQGEKFAKLLTKTTLFPTYWDEEIKDILIQKYEFDLSPAYNQPGALIKPPQFNADKFNEITNVGADYFTQYLKGEGELNKLLSDYEGKINKKK</sequence>
<name>A0ABX7ATV9_9BACI</name>
<evidence type="ECO:0000313" key="1">
    <source>
        <dbReference type="EMBL" id="QQP12348.1"/>
    </source>
</evidence>
<organism evidence="1 2">
    <name type="scientific">Lysinibacillus agricola</name>
    <dbReference type="NCBI Taxonomy" id="2590012"/>
    <lineage>
        <taxon>Bacteria</taxon>
        <taxon>Bacillati</taxon>
        <taxon>Bacillota</taxon>
        <taxon>Bacilli</taxon>
        <taxon>Bacillales</taxon>
        <taxon>Bacillaceae</taxon>
        <taxon>Lysinibacillus</taxon>
    </lineage>
</organism>
<dbReference type="Gene3D" id="3.40.190.10">
    <property type="entry name" value="Periplasmic binding protein-like II"/>
    <property type="match status" value="1"/>
</dbReference>
<keyword evidence="2" id="KW-1185">Reference proteome</keyword>
<accession>A0ABX7ATV9</accession>
<dbReference type="PANTHER" id="PTHR43649">
    <property type="entry name" value="ARABINOSE-BINDING PROTEIN-RELATED"/>
    <property type="match status" value="1"/>
</dbReference>
<dbReference type="PANTHER" id="PTHR43649:SF12">
    <property type="entry name" value="DIACETYLCHITOBIOSE BINDING PROTEIN DASA"/>
    <property type="match status" value="1"/>
</dbReference>
<dbReference type="Pfam" id="PF01547">
    <property type="entry name" value="SBP_bac_1"/>
    <property type="match status" value="1"/>
</dbReference>
<evidence type="ECO:0000313" key="2">
    <source>
        <dbReference type="Proteomes" id="UP000596049"/>
    </source>
</evidence>
<dbReference type="PROSITE" id="PS51257">
    <property type="entry name" value="PROKAR_LIPOPROTEIN"/>
    <property type="match status" value="1"/>
</dbReference>
<dbReference type="Proteomes" id="UP000596049">
    <property type="component" value="Chromosome"/>
</dbReference>
<dbReference type="RefSeq" id="WP_053595481.1">
    <property type="nucleotide sequence ID" value="NZ_CP067341.1"/>
</dbReference>
<proteinExistence type="predicted"/>
<dbReference type="SUPFAM" id="SSF53850">
    <property type="entry name" value="Periplasmic binding protein-like II"/>
    <property type="match status" value="1"/>
</dbReference>
<gene>
    <name evidence="1" type="ORF">FJQ98_25225</name>
</gene>
<protein>
    <submittedName>
        <fullName evidence="1">Extracellular solute-binding protein</fullName>
    </submittedName>
</protein>
<reference evidence="1 2" key="1">
    <citation type="submission" date="2020-01" db="EMBL/GenBank/DDBJ databases">
        <authorList>
            <person name="Liu G."/>
            <person name="Liu B."/>
        </authorList>
    </citation>
    <scope>NUCLEOTIDE SEQUENCE [LARGE SCALE GENOMIC DNA]</scope>
    <source>
        <strain evidence="1 2">FJAT-51161</strain>
    </source>
</reference>
<dbReference type="InterPro" id="IPR050490">
    <property type="entry name" value="Bact_solute-bd_prot1"/>
</dbReference>
<dbReference type="EMBL" id="CP067341">
    <property type="protein sequence ID" value="QQP12348.1"/>
    <property type="molecule type" value="Genomic_DNA"/>
</dbReference>
<dbReference type="InterPro" id="IPR006059">
    <property type="entry name" value="SBP"/>
</dbReference>